<dbReference type="PANTHER" id="PTHR22950">
    <property type="entry name" value="AMINO ACID TRANSPORTER"/>
    <property type="match status" value="1"/>
</dbReference>
<feature type="transmembrane region" description="Helical" evidence="9">
    <location>
        <begin position="271"/>
        <end position="294"/>
    </location>
</feature>
<evidence type="ECO:0000256" key="8">
    <source>
        <dbReference type="SAM" id="MobiDB-lite"/>
    </source>
</evidence>
<dbReference type="PANTHER" id="PTHR22950:SF692">
    <property type="entry name" value="TRANSMEMBRANE AMINO ACID TRANSPORTER FAMILY PROTEIN"/>
    <property type="match status" value="1"/>
</dbReference>
<evidence type="ECO:0000256" key="6">
    <source>
        <dbReference type="ARBA" id="ARBA00022989"/>
    </source>
</evidence>
<feature type="transmembrane region" description="Helical" evidence="9">
    <location>
        <begin position="541"/>
        <end position="559"/>
    </location>
</feature>
<feature type="region of interest" description="Disordered" evidence="8">
    <location>
        <begin position="1"/>
        <end position="21"/>
    </location>
</feature>
<comment type="caution">
    <text evidence="11">The sequence shown here is derived from an EMBL/GenBank/DDBJ whole genome shotgun (WGS) entry which is preliminary data.</text>
</comment>
<organism evidence="11 12">
    <name type="scientific">Lyophyllum shimeji</name>
    <name type="common">Hon-shimeji</name>
    <name type="synonym">Tricholoma shimeji</name>
    <dbReference type="NCBI Taxonomy" id="47721"/>
    <lineage>
        <taxon>Eukaryota</taxon>
        <taxon>Fungi</taxon>
        <taxon>Dikarya</taxon>
        <taxon>Basidiomycota</taxon>
        <taxon>Agaricomycotina</taxon>
        <taxon>Agaricomycetes</taxon>
        <taxon>Agaricomycetidae</taxon>
        <taxon>Agaricales</taxon>
        <taxon>Tricholomatineae</taxon>
        <taxon>Lyophyllaceae</taxon>
        <taxon>Lyophyllum</taxon>
    </lineage>
</organism>
<evidence type="ECO:0000259" key="10">
    <source>
        <dbReference type="Pfam" id="PF01490"/>
    </source>
</evidence>
<name>A0A9P3PIC4_LYOSH</name>
<evidence type="ECO:0000313" key="11">
    <source>
        <dbReference type="EMBL" id="GLB36321.1"/>
    </source>
</evidence>
<feature type="domain" description="Amino acid transporter transmembrane" evidence="10">
    <location>
        <begin position="193"/>
        <end position="565"/>
    </location>
</feature>
<accession>A0A9P3PIC4</accession>
<keyword evidence="3" id="KW-0813">Transport</keyword>
<comment type="similarity">
    <text evidence="2">Belongs to the amino acid/polyamine transporter 2 family.</text>
</comment>
<protein>
    <submittedName>
        <fullName evidence="11">Transmembrane amino acid transporter protein</fullName>
    </submittedName>
</protein>
<sequence length="595" mass="64601">MTSLPTTLIVGSSSSSHSVRDAIESYRRSQYFVAGSQVTASSDTETFSDDEEDDARLDEEDEENGLLDNGAVTPRTRENDFLDQLDLEPEGVISAERPSAFLQLPLGNRGRDRTIRQSKRTDARPQETTPLLRKAISFSAAPHPRRQSTPSAPTKPADVPFETVAEVVERPFLPRRRSSASSAKSGRYAYGGKSTFGQTLFNCIAMLLGIGMLSEPLAFAYAGWVTGTFLIITYGFVTCYTAKILARIILEDPRLRSYADIGRKAFGQSSMLLISMLFCLELFGVSVVLVTLYADSLHTLIPRYSTTTYKYWGLIFLIPTVFLPLSLLSYTSILGILSSVLIIVVVLIDGFSKPHGPGSFWDPAETSLGVESWDKLGLAFGLFMAGFSGHAVIPSLARDMADPSHFDAMIDWAFVVATFLYALIGSAGYLMFGKSVSDEISIDLLQTPGYNPTLNQIALWMLVISPLTKFALTTQPLNVTIEILFGIEAPLAAPEEMVSKPNPLTSAPPGSLKRIVAIFQRVAVTVSSVLVSILVPEFSSVMAFLGAFAAFMLCVIGPISAKIRLDRHCGLLDGIFLASGIIMAIWGTVATFVAG</sequence>
<evidence type="ECO:0000256" key="2">
    <source>
        <dbReference type="ARBA" id="ARBA00008066"/>
    </source>
</evidence>
<dbReference type="Pfam" id="PF01490">
    <property type="entry name" value="Aa_trans"/>
    <property type="match status" value="1"/>
</dbReference>
<dbReference type="EMBL" id="BRPK01000003">
    <property type="protein sequence ID" value="GLB36321.1"/>
    <property type="molecule type" value="Genomic_DNA"/>
</dbReference>
<evidence type="ECO:0000256" key="9">
    <source>
        <dbReference type="SAM" id="Phobius"/>
    </source>
</evidence>
<keyword evidence="7 9" id="KW-0472">Membrane</keyword>
<feature type="compositionally biased region" description="Polar residues" evidence="8">
    <location>
        <begin position="1"/>
        <end position="11"/>
    </location>
</feature>
<dbReference type="InterPro" id="IPR013057">
    <property type="entry name" value="AA_transpt_TM"/>
</dbReference>
<feature type="transmembrane region" description="Helical" evidence="9">
    <location>
        <begin position="376"/>
        <end position="397"/>
    </location>
</feature>
<evidence type="ECO:0000256" key="3">
    <source>
        <dbReference type="ARBA" id="ARBA00022448"/>
    </source>
</evidence>
<proteinExistence type="inferred from homology"/>
<evidence type="ECO:0000256" key="4">
    <source>
        <dbReference type="ARBA" id="ARBA00022692"/>
    </source>
</evidence>
<evidence type="ECO:0000256" key="7">
    <source>
        <dbReference type="ARBA" id="ARBA00023136"/>
    </source>
</evidence>
<feature type="region of interest" description="Disordered" evidence="8">
    <location>
        <begin position="93"/>
        <end position="158"/>
    </location>
</feature>
<feature type="compositionally biased region" description="Acidic residues" evidence="8">
    <location>
        <begin position="46"/>
        <end position="65"/>
    </location>
</feature>
<reference evidence="11" key="1">
    <citation type="submission" date="2022-07" db="EMBL/GenBank/DDBJ databases">
        <title>The genome of Lyophyllum shimeji provides insight into the initial evolution of ectomycorrhizal fungal genome.</title>
        <authorList>
            <person name="Kobayashi Y."/>
            <person name="Shibata T."/>
            <person name="Hirakawa H."/>
            <person name="Shigenobu S."/>
            <person name="Nishiyama T."/>
            <person name="Yamada A."/>
            <person name="Hasebe M."/>
            <person name="Kawaguchi M."/>
        </authorList>
    </citation>
    <scope>NUCLEOTIDE SEQUENCE</scope>
    <source>
        <strain evidence="11">AT787</strain>
    </source>
</reference>
<dbReference type="Proteomes" id="UP001063166">
    <property type="component" value="Unassembled WGS sequence"/>
</dbReference>
<keyword evidence="4 9" id="KW-0812">Transmembrane</keyword>
<dbReference type="GO" id="GO:0015179">
    <property type="term" value="F:L-amino acid transmembrane transporter activity"/>
    <property type="evidence" value="ECO:0007669"/>
    <property type="project" value="TreeGrafter"/>
</dbReference>
<evidence type="ECO:0000256" key="1">
    <source>
        <dbReference type="ARBA" id="ARBA00004141"/>
    </source>
</evidence>
<dbReference type="AlphaFoldDB" id="A0A9P3PIC4"/>
<evidence type="ECO:0000313" key="12">
    <source>
        <dbReference type="Proteomes" id="UP001063166"/>
    </source>
</evidence>
<keyword evidence="12" id="KW-1185">Reference proteome</keyword>
<feature type="transmembrane region" description="Helical" evidence="9">
    <location>
        <begin position="515"/>
        <end position="535"/>
    </location>
</feature>
<feature type="transmembrane region" description="Helical" evidence="9">
    <location>
        <begin position="571"/>
        <end position="594"/>
    </location>
</feature>
<feature type="transmembrane region" description="Helical" evidence="9">
    <location>
        <begin position="409"/>
        <end position="432"/>
    </location>
</feature>
<dbReference type="OrthoDB" id="655540at2759"/>
<comment type="subcellular location">
    <subcellularLocation>
        <location evidence="1">Membrane</location>
        <topology evidence="1">Multi-pass membrane protein</topology>
    </subcellularLocation>
</comment>
<feature type="compositionally biased region" description="Basic and acidic residues" evidence="8">
    <location>
        <begin position="109"/>
        <end position="125"/>
    </location>
</feature>
<keyword evidence="6 9" id="KW-1133">Transmembrane helix</keyword>
<keyword evidence="5" id="KW-0029">Amino-acid transport</keyword>
<gene>
    <name evidence="11" type="ORF">LshimejAT787_0306090</name>
</gene>
<feature type="region of interest" description="Disordered" evidence="8">
    <location>
        <begin position="37"/>
        <end position="73"/>
    </location>
</feature>
<evidence type="ECO:0000256" key="5">
    <source>
        <dbReference type="ARBA" id="ARBA00022970"/>
    </source>
</evidence>
<dbReference type="GO" id="GO:0005774">
    <property type="term" value="C:vacuolar membrane"/>
    <property type="evidence" value="ECO:0007669"/>
    <property type="project" value="TreeGrafter"/>
</dbReference>
<feature type="transmembrane region" description="Helical" evidence="9">
    <location>
        <begin position="314"/>
        <end position="347"/>
    </location>
</feature>